<dbReference type="SMART" id="SM01390">
    <property type="entry name" value="Ribosomal_S4"/>
    <property type="match status" value="1"/>
</dbReference>
<reference evidence="12 13" key="1">
    <citation type="submission" date="2020-01" db="EMBL/GenBank/DDBJ databases">
        <title>Ponticoccus aerotolerans gen. nov., sp. nov., an anaerobic bacterium and proposal of Ponticoccusceae fam. nov., Ponticoccusles ord. nov. and Ponticoccuse classis nov. in the phylum Kiritimatiellaeota.</title>
        <authorList>
            <person name="Zhou L.Y."/>
            <person name="Du Z.J."/>
        </authorList>
    </citation>
    <scope>NUCLEOTIDE SEQUENCE [LARGE SCALE GENOMIC DNA]</scope>
    <source>
        <strain evidence="12 13">S-5007</strain>
    </source>
</reference>
<feature type="domain" description="Small ribosomal subunit protein uS4 N-terminal" evidence="11">
    <location>
        <begin position="2"/>
        <end position="92"/>
    </location>
</feature>
<sequence length="200" mass="22939">MKYTGPKIKKSRRLGVALTPKAEKYLERRPHPPGQHGPSRRRGKLSDYGKQLIEKQRLQYQYNLSEKQVRKYYQAASRKQGNTSDILLQLIETRLDALVLRSGFARSIYQARQLVSHAHFRVNGKKCNIPSYAVRVGDVITVRDKSRDLDIFPAAQQISTTPEYLTVDDKKLTATLSRLPEHGEVPVQCEVSLVVEFYSR</sequence>
<gene>
    <name evidence="7 12" type="primary">rpsD</name>
    <name evidence="12" type="ORF">GT409_13610</name>
</gene>
<dbReference type="Pfam" id="PF01479">
    <property type="entry name" value="S4"/>
    <property type="match status" value="1"/>
</dbReference>
<organism evidence="12 13">
    <name type="scientific">Tichowtungia aerotolerans</name>
    <dbReference type="NCBI Taxonomy" id="2697043"/>
    <lineage>
        <taxon>Bacteria</taxon>
        <taxon>Pseudomonadati</taxon>
        <taxon>Kiritimatiellota</taxon>
        <taxon>Tichowtungiia</taxon>
        <taxon>Tichowtungiales</taxon>
        <taxon>Tichowtungiaceae</taxon>
        <taxon>Tichowtungia</taxon>
    </lineage>
</organism>
<comment type="function">
    <text evidence="7">One of the primary rRNA binding proteins, it binds directly to 16S rRNA where it nucleates assembly of the body of the 30S subunit.</text>
</comment>
<dbReference type="HAMAP" id="MF_01306_B">
    <property type="entry name" value="Ribosomal_uS4_B"/>
    <property type="match status" value="1"/>
</dbReference>
<dbReference type="CDD" id="cd00165">
    <property type="entry name" value="S4"/>
    <property type="match status" value="1"/>
</dbReference>
<dbReference type="PROSITE" id="PS50889">
    <property type="entry name" value="S4"/>
    <property type="match status" value="1"/>
</dbReference>
<evidence type="ECO:0000259" key="10">
    <source>
        <dbReference type="SMART" id="SM00363"/>
    </source>
</evidence>
<keyword evidence="2 7" id="KW-0699">rRNA-binding</keyword>
<evidence type="ECO:0000313" key="12">
    <source>
        <dbReference type="EMBL" id="QHI70429.1"/>
    </source>
</evidence>
<dbReference type="Proteomes" id="UP000464954">
    <property type="component" value="Chromosome"/>
</dbReference>
<evidence type="ECO:0000256" key="9">
    <source>
        <dbReference type="SAM" id="MobiDB-lite"/>
    </source>
</evidence>
<comment type="subunit">
    <text evidence="7">Part of the 30S ribosomal subunit. Contacts protein S5. The interaction surface between S4 and S5 is involved in control of translational fidelity.</text>
</comment>
<evidence type="ECO:0000256" key="3">
    <source>
        <dbReference type="ARBA" id="ARBA00022884"/>
    </source>
</evidence>
<dbReference type="Pfam" id="PF00163">
    <property type="entry name" value="Ribosomal_S4"/>
    <property type="match status" value="1"/>
</dbReference>
<dbReference type="PANTHER" id="PTHR11831:SF4">
    <property type="entry name" value="SMALL RIBOSOMAL SUBUNIT PROTEIN US4M"/>
    <property type="match status" value="1"/>
</dbReference>
<dbReference type="SUPFAM" id="SSF55174">
    <property type="entry name" value="Alpha-L RNA-binding motif"/>
    <property type="match status" value="1"/>
</dbReference>
<evidence type="ECO:0000256" key="5">
    <source>
        <dbReference type="ARBA" id="ARBA00023274"/>
    </source>
</evidence>
<dbReference type="InterPro" id="IPR022801">
    <property type="entry name" value="Ribosomal_uS4"/>
</dbReference>
<dbReference type="Gene3D" id="1.10.1050.10">
    <property type="entry name" value="Ribosomal Protein S4 Delta 41, Chain A, domain 1"/>
    <property type="match status" value="1"/>
</dbReference>
<dbReference type="GO" id="GO:0042274">
    <property type="term" value="P:ribosomal small subunit biogenesis"/>
    <property type="evidence" value="ECO:0007669"/>
    <property type="project" value="TreeGrafter"/>
</dbReference>
<dbReference type="Gene3D" id="3.10.290.10">
    <property type="entry name" value="RNA-binding S4 domain"/>
    <property type="match status" value="1"/>
</dbReference>
<feature type="compositionally biased region" description="Basic and acidic residues" evidence="9">
    <location>
        <begin position="21"/>
        <end position="30"/>
    </location>
</feature>
<dbReference type="PROSITE" id="PS00632">
    <property type="entry name" value="RIBOSOMAL_S4"/>
    <property type="match status" value="1"/>
</dbReference>
<evidence type="ECO:0000256" key="7">
    <source>
        <dbReference type="HAMAP-Rule" id="MF_01306"/>
    </source>
</evidence>
<dbReference type="GO" id="GO:0003735">
    <property type="term" value="F:structural constituent of ribosome"/>
    <property type="evidence" value="ECO:0007669"/>
    <property type="project" value="InterPro"/>
</dbReference>
<dbReference type="NCBIfam" id="TIGR01017">
    <property type="entry name" value="rpsD_bact"/>
    <property type="match status" value="1"/>
</dbReference>
<keyword evidence="5 7" id="KW-0687">Ribonucleoprotein</keyword>
<dbReference type="NCBIfam" id="NF003717">
    <property type="entry name" value="PRK05327.1"/>
    <property type="match status" value="1"/>
</dbReference>
<evidence type="ECO:0000259" key="11">
    <source>
        <dbReference type="SMART" id="SM01390"/>
    </source>
</evidence>
<evidence type="ECO:0000256" key="6">
    <source>
        <dbReference type="ARBA" id="ARBA00035254"/>
    </source>
</evidence>
<comment type="similarity">
    <text evidence="1 7 8">Belongs to the universal ribosomal protein uS4 family.</text>
</comment>
<dbReference type="InterPro" id="IPR005709">
    <property type="entry name" value="Ribosomal_uS4_bac-type"/>
</dbReference>
<evidence type="ECO:0000313" key="13">
    <source>
        <dbReference type="Proteomes" id="UP000464954"/>
    </source>
</evidence>
<dbReference type="SMART" id="SM00363">
    <property type="entry name" value="S4"/>
    <property type="match status" value="1"/>
</dbReference>
<feature type="region of interest" description="Disordered" evidence="9">
    <location>
        <begin position="19"/>
        <end position="45"/>
    </location>
</feature>
<dbReference type="EMBL" id="CP047593">
    <property type="protein sequence ID" value="QHI70429.1"/>
    <property type="molecule type" value="Genomic_DNA"/>
</dbReference>
<dbReference type="FunFam" id="3.10.290.10:FF:000001">
    <property type="entry name" value="30S ribosomal protein S4"/>
    <property type="match status" value="1"/>
</dbReference>
<name>A0A6P1M6K6_9BACT</name>
<keyword evidence="4 7" id="KW-0689">Ribosomal protein</keyword>
<keyword evidence="13" id="KW-1185">Reference proteome</keyword>
<dbReference type="KEGG" id="taer:GT409_13610"/>
<dbReference type="InterPro" id="IPR001912">
    <property type="entry name" value="Ribosomal_uS4_N"/>
</dbReference>
<evidence type="ECO:0000256" key="1">
    <source>
        <dbReference type="ARBA" id="ARBA00007465"/>
    </source>
</evidence>
<evidence type="ECO:0000256" key="2">
    <source>
        <dbReference type="ARBA" id="ARBA00022730"/>
    </source>
</evidence>
<keyword evidence="3 7" id="KW-0694">RNA-binding</keyword>
<evidence type="ECO:0000256" key="8">
    <source>
        <dbReference type="RuleBase" id="RU003699"/>
    </source>
</evidence>
<dbReference type="AlphaFoldDB" id="A0A6P1M6K6"/>
<dbReference type="RefSeq" id="WP_160629606.1">
    <property type="nucleotide sequence ID" value="NZ_CP047593.1"/>
</dbReference>
<dbReference type="InterPro" id="IPR002942">
    <property type="entry name" value="S4_RNA-bd"/>
</dbReference>
<dbReference type="GO" id="GO:0006412">
    <property type="term" value="P:translation"/>
    <property type="evidence" value="ECO:0007669"/>
    <property type="project" value="UniProtKB-UniRule"/>
</dbReference>
<dbReference type="GO" id="GO:0015935">
    <property type="term" value="C:small ribosomal subunit"/>
    <property type="evidence" value="ECO:0007669"/>
    <property type="project" value="InterPro"/>
</dbReference>
<evidence type="ECO:0000256" key="4">
    <source>
        <dbReference type="ARBA" id="ARBA00022980"/>
    </source>
</evidence>
<dbReference type="InterPro" id="IPR036986">
    <property type="entry name" value="S4_RNA-bd_sf"/>
</dbReference>
<protein>
    <recommendedName>
        <fullName evidence="6 7">Small ribosomal subunit protein uS4</fullName>
    </recommendedName>
</protein>
<feature type="domain" description="RNA-binding S4" evidence="10">
    <location>
        <begin position="93"/>
        <end position="157"/>
    </location>
</feature>
<comment type="function">
    <text evidence="7">With S5 and S12 plays an important role in translational accuracy.</text>
</comment>
<dbReference type="PANTHER" id="PTHR11831">
    <property type="entry name" value="30S 40S RIBOSOMAL PROTEIN"/>
    <property type="match status" value="1"/>
</dbReference>
<dbReference type="InterPro" id="IPR018079">
    <property type="entry name" value="Ribosomal_uS4_CS"/>
</dbReference>
<proteinExistence type="inferred from homology"/>
<accession>A0A6P1M6K6</accession>
<dbReference type="GO" id="GO:0019843">
    <property type="term" value="F:rRNA binding"/>
    <property type="evidence" value="ECO:0007669"/>
    <property type="project" value="UniProtKB-UniRule"/>
</dbReference>